<gene>
    <name evidence="1" type="ORF">H1R20_g1206</name>
</gene>
<keyword evidence="2" id="KW-1185">Reference proteome</keyword>
<feature type="non-terminal residue" evidence="1">
    <location>
        <position position="76"/>
    </location>
</feature>
<accession>A0A9W8MNZ0</accession>
<protein>
    <submittedName>
        <fullName evidence="1">Uncharacterized protein</fullName>
    </submittedName>
</protein>
<sequence>MTLAIYTKTKIDSNFLITYIWLYFLITAEVKIHLGSFIVRNLVNDVLNAAESAIPHPTSSQELTAAVTLLDQKYAE</sequence>
<organism evidence="1 2">
    <name type="scientific">Candolleomyces eurysporus</name>
    <dbReference type="NCBI Taxonomy" id="2828524"/>
    <lineage>
        <taxon>Eukaryota</taxon>
        <taxon>Fungi</taxon>
        <taxon>Dikarya</taxon>
        <taxon>Basidiomycota</taxon>
        <taxon>Agaricomycotina</taxon>
        <taxon>Agaricomycetes</taxon>
        <taxon>Agaricomycetidae</taxon>
        <taxon>Agaricales</taxon>
        <taxon>Agaricineae</taxon>
        <taxon>Psathyrellaceae</taxon>
        <taxon>Candolleomyces</taxon>
    </lineage>
</organism>
<dbReference type="Proteomes" id="UP001140091">
    <property type="component" value="Unassembled WGS sequence"/>
</dbReference>
<dbReference type="AlphaFoldDB" id="A0A9W8MNZ0"/>
<evidence type="ECO:0000313" key="1">
    <source>
        <dbReference type="EMBL" id="KAJ2935888.1"/>
    </source>
</evidence>
<dbReference type="OrthoDB" id="10475291at2759"/>
<comment type="caution">
    <text evidence="1">The sequence shown here is derived from an EMBL/GenBank/DDBJ whole genome shotgun (WGS) entry which is preliminary data.</text>
</comment>
<proteinExistence type="predicted"/>
<evidence type="ECO:0000313" key="2">
    <source>
        <dbReference type="Proteomes" id="UP001140091"/>
    </source>
</evidence>
<dbReference type="EMBL" id="JANBPK010000279">
    <property type="protein sequence ID" value="KAJ2935888.1"/>
    <property type="molecule type" value="Genomic_DNA"/>
</dbReference>
<name>A0A9W8MNZ0_9AGAR</name>
<reference evidence="1" key="1">
    <citation type="submission" date="2022-06" db="EMBL/GenBank/DDBJ databases">
        <title>Genome Sequence of Candolleomyces eurysporus.</title>
        <authorList>
            <person name="Buettner E."/>
        </authorList>
    </citation>
    <scope>NUCLEOTIDE SEQUENCE</scope>
    <source>
        <strain evidence="1">VTCC 930004</strain>
    </source>
</reference>